<keyword evidence="3" id="KW-0548">Nucleotidyltransferase</keyword>
<comment type="catalytic activity">
    <reaction evidence="4">
        <text>apo-[citrate lyase ACP] + 2'-(5''-triphospho-alpha-D-ribosyl)-3'-dephospho-CoA = holo-[citrate lyase ACP] + diphosphate</text>
        <dbReference type="Rhea" id="RHEA:16333"/>
        <dbReference type="Rhea" id="RHEA-COMP:10157"/>
        <dbReference type="Rhea" id="RHEA-COMP:10158"/>
        <dbReference type="ChEBI" id="CHEBI:29999"/>
        <dbReference type="ChEBI" id="CHEBI:33019"/>
        <dbReference type="ChEBI" id="CHEBI:61378"/>
        <dbReference type="ChEBI" id="CHEBI:82683"/>
        <dbReference type="EC" id="2.7.7.61"/>
    </reaction>
</comment>
<dbReference type="EC" id="2.7.7.61" evidence="1"/>
<evidence type="ECO:0000256" key="3">
    <source>
        <dbReference type="ARBA" id="ARBA00022695"/>
    </source>
</evidence>
<evidence type="ECO:0000256" key="4">
    <source>
        <dbReference type="ARBA" id="ARBA00048574"/>
    </source>
</evidence>
<comment type="caution">
    <text evidence="5">The sequence shown here is derived from an EMBL/GenBank/DDBJ whole genome shotgun (WGS) entry which is preliminary data.</text>
</comment>
<dbReference type="GO" id="GO:0050519">
    <property type="term" value="F:holo-citrate lyase synthase activity"/>
    <property type="evidence" value="ECO:0007669"/>
    <property type="project" value="UniProtKB-EC"/>
</dbReference>
<accession>A0A099YB60</accession>
<name>A0A099YB60_LIMMU</name>
<evidence type="ECO:0000256" key="2">
    <source>
        <dbReference type="ARBA" id="ARBA00022679"/>
    </source>
</evidence>
<reference evidence="5 6" key="1">
    <citation type="submission" date="2014-09" db="EMBL/GenBank/DDBJ databases">
        <title>Lactobacillus mucosae CRL573 Genome Sequencing.</title>
        <authorList>
            <person name="Bleckwedel J."/>
            <person name="Teran L.C."/>
            <person name="Bonacina J."/>
            <person name="Saavedra L."/>
            <person name="Mozzi F.B."/>
            <person name="Raya R.R."/>
        </authorList>
    </citation>
    <scope>NUCLEOTIDE SEQUENCE [LARGE SCALE GENOMIC DNA]</scope>
    <source>
        <strain evidence="5 6">CRL573</strain>
    </source>
</reference>
<evidence type="ECO:0000313" key="6">
    <source>
        <dbReference type="Proteomes" id="UP000030001"/>
    </source>
</evidence>
<dbReference type="NCBIfam" id="TIGR03124">
    <property type="entry name" value="citrate_citX"/>
    <property type="match status" value="1"/>
</dbReference>
<organism evidence="5 6">
    <name type="scientific">Limosilactobacillus mucosae</name>
    <name type="common">Lactobacillus mucosae</name>
    <dbReference type="NCBI Taxonomy" id="97478"/>
    <lineage>
        <taxon>Bacteria</taxon>
        <taxon>Bacillati</taxon>
        <taxon>Bacillota</taxon>
        <taxon>Bacilli</taxon>
        <taxon>Lactobacillales</taxon>
        <taxon>Lactobacillaceae</taxon>
        <taxon>Limosilactobacillus</taxon>
    </lineage>
</organism>
<proteinExistence type="predicted"/>
<dbReference type="GO" id="GO:0051191">
    <property type="term" value="P:prosthetic group biosynthetic process"/>
    <property type="evidence" value="ECO:0007669"/>
    <property type="project" value="InterPro"/>
</dbReference>
<evidence type="ECO:0000313" key="5">
    <source>
        <dbReference type="EMBL" id="KGL66651.1"/>
    </source>
</evidence>
<dbReference type="Pfam" id="PF03802">
    <property type="entry name" value="CitX"/>
    <property type="match status" value="1"/>
</dbReference>
<dbReference type="InterPro" id="IPR005551">
    <property type="entry name" value="CitX"/>
</dbReference>
<evidence type="ECO:0000256" key="1">
    <source>
        <dbReference type="ARBA" id="ARBA00012524"/>
    </source>
</evidence>
<dbReference type="AlphaFoldDB" id="A0A099YB60"/>
<protein>
    <recommendedName>
        <fullName evidence="1">citrate lyase holo-[acyl-carrier protein] synthase</fullName>
        <ecNumber evidence="1">2.7.7.61</ecNumber>
    </recommendedName>
</protein>
<dbReference type="NCBIfam" id="NF002383">
    <property type="entry name" value="PRK01392.1"/>
    <property type="match status" value="1"/>
</dbReference>
<keyword evidence="2" id="KW-0808">Transferase</keyword>
<gene>
    <name evidence="5" type="ORF">LX03_07385</name>
</gene>
<dbReference type="EMBL" id="JROC01000034">
    <property type="protein sequence ID" value="KGL66651.1"/>
    <property type="molecule type" value="Genomic_DNA"/>
</dbReference>
<sequence length="179" mass="20164">MNHLFENGKPQSIPVVLANRDRRVALQNQLTAKHPEQTLIAAKLNIPGPIKNNQTIRDFFAAGLAVFEKQLAAKFQFRMAEQWLGESTGPERFYLVDGPAAQVKQLTTEFEEAQAAHRLFDLDVLSRQNNQTVSISRTELGLPKRQCLICGQPAKECARSRRHSVAELQDRVAALIENY</sequence>
<dbReference type="RefSeq" id="WP_034540491.1">
    <property type="nucleotide sequence ID" value="NZ_JAQOMX010000053.1"/>
</dbReference>
<dbReference type="Proteomes" id="UP000030001">
    <property type="component" value="Unassembled WGS sequence"/>
</dbReference>